<proteinExistence type="inferred from homology"/>
<dbReference type="PANTHER" id="PTHR31304">
    <property type="entry name" value="LOB DOMAIN-CONTAINING PROTEIN 38"/>
    <property type="match status" value="1"/>
</dbReference>
<dbReference type="Proteomes" id="UP001140206">
    <property type="component" value="Chromosome 2"/>
</dbReference>
<keyword evidence="3" id="KW-1133">Transmembrane helix</keyword>
<evidence type="ECO:0000313" key="5">
    <source>
        <dbReference type="EMBL" id="KAJ4794312.1"/>
    </source>
</evidence>
<dbReference type="PROSITE" id="PS50891">
    <property type="entry name" value="LOB"/>
    <property type="match status" value="1"/>
</dbReference>
<accession>A0AAV8FVI4</accession>
<organism evidence="5 6">
    <name type="scientific">Rhynchospora pubera</name>
    <dbReference type="NCBI Taxonomy" id="906938"/>
    <lineage>
        <taxon>Eukaryota</taxon>
        <taxon>Viridiplantae</taxon>
        <taxon>Streptophyta</taxon>
        <taxon>Embryophyta</taxon>
        <taxon>Tracheophyta</taxon>
        <taxon>Spermatophyta</taxon>
        <taxon>Magnoliopsida</taxon>
        <taxon>Liliopsida</taxon>
        <taxon>Poales</taxon>
        <taxon>Cyperaceae</taxon>
        <taxon>Cyperoideae</taxon>
        <taxon>Rhynchosporeae</taxon>
        <taxon>Rhynchospora</taxon>
    </lineage>
</organism>
<keyword evidence="6" id="KW-1185">Reference proteome</keyword>
<keyword evidence="3" id="KW-0812">Transmembrane</keyword>
<dbReference type="GO" id="GO:0010468">
    <property type="term" value="P:regulation of gene expression"/>
    <property type="evidence" value="ECO:0007669"/>
    <property type="project" value="TreeGrafter"/>
</dbReference>
<evidence type="ECO:0000259" key="4">
    <source>
        <dbReference type="PROSITE" id="PS50891"/>
    </source>
</evidence>
<feature type="region of interest" description="Disordered" evidence="2">
    <location>
        <begin position="329"/>
        <end position="348"/>
    </location>
</feature>
<dbReference type="PANTHER" id="PTHR31304:SF1">
    <property type="entry name" value="LOB DOMAIN-CONTAINING PROTEIN 39"/>
    <property type="match status" value="1"/>
</dbReference>
<evidence type="ECO:0000256" key="3">
    <source>
        <dbReference type="SAM" id="Phobius"/>
    </source>
</evidence>
<name>A0AAV8FVI4_9POAL</name>
<dbReference type="InterPro" id="IPR004883">
    <property type="entry name" value="LOB"/>
</dbReference>
<comment type="similarity">
    <text evidence="1">Belongs to the LOB domain-containing protein family.</text>
</comment>
<keyword evidence="3" id="KW-0472">Membrane</keyword>
<dbReference type="Pfam" id="PF03195">
    <property type="entry name" value="LOB"/>
    <property type="match status" value="1"/>
</dbReference>
<gene>
    <name evidence="5" type="ORF">LUZ62_045558</name>
</gene>
<evidence type="ECO:0000256" key="1">
    <source>
        <dbReference type="ARBA" id="ARBA00005474"/>
    </source>
</evidence>
<protein>
    <submittedName>
        <fullName evidence="5">LOB domain-containing protein 41</fullName>
    </submittedName>
</protein>
<sequence length="367" mass="39611">MWHPAAATDSLPGAPKIPLSKTAGASHQIHGSNSISPALYTRPPPPLPSPSQQFCASLLVLGTCAYCFSCAFAYTFSIINNRSTVRTYCDQKKEGKMRMSCNGCRVLRKGCSDSCVIRPCLQWIPSSEAQANATVFLAKFYGRAGLINLIAAGPEQQRPAIFRSLLYEACGRIVNPVYGSVGLLWSGNWPMCQAAVEAVLKGRPITQAPAAATASVPLIKSCDIRHVAKSPDIMAELHRVSDKSRSKFKRAGVVQSRSGLVLAEPIQFKSIELRCEASHESANHESDSDHVSVETVVDSHVSQAEPSGENYNTRDMGLDLTLGLISVSRSSSEDVQTETTDDERSNADELRSNTYPVELGLTVPVAV</sequence>
<dbReference type="AlphaFoldDB" id="A0AAV8FVI4"/>
<feature type="transmembrane region" description="Helical" evidence="3">
    <location>
        <begin position="56"/>
        <end position="76"/>
    </location>
</feature>
<reference evidence="5" key="1">
    <citation type="submission" date="2022-08" db="EMBL/GenBank/DDBJ databases">
        <authorList>
            <person name="Marques A."/>
        </authorList>
    </citation>
    <scope>NUCLEOTIDE SEQUENCE</scope>
    <source>
        <strain evidence="5">RhyPub2mFocal</strain>
        <tissue evidence="5">Leaves</tissue>
    </source>
</reference>
<evidence type="ECO:0000313" key="6">
    <source>
        <dbReference type="Proteomes" id="UP001140206"/>
    </source>
</evidence>
<comment type="caution">
    <text evidence="5">The sequence shown here is derived from an EMBL/GenBank/DDBJ whole genome shotgun (WGS) entry which is preliminary data.</text>
</comment>
<feature type="domain" description="LOB" evidence="4">
    <location>
        <begin position="99"/>
        <end position="205"/>
    </location>
</feature>
<dbReference type="EMBL" id="JAMFTS010000002">
    <property type="protein sequence ID" value="KAJ4794312.1"/>
    <property type="molecule type" value="Genomic_DNA"/>
</dbReference>
<evidence type="ECO:0000256" key="2">
    <source>
        <dbReference type="SAM" id="MobiDB-lite"/>
    </source>
</evidence>